<feature type="compositionally biased region" description="Basic and acidic residues" evidence="1">
    <location>
        <begin position="36"/>
        <end position="45"/>
    </location>
</feature>
<dbReference type="PANTHER" id="PTHR33223:SF6">
    <property type="entry name" value="CCHC-TYPE DOMAIN-CONTAINING PROTEIN"/>
    <property type="match status" value="1"/>
</dbReference>
<evidence type="ECO:0000313" key="3">
    <source>
        <dbReference type="EMBL" id="ABA96124.1"/>
    </source>
</evidence>
<reference evidence="3" key="1">
    <citation type="journal article" date="2005" name="BMC Biol.">
        <title>The sequence of rice chromosomes 11 and 12, rich in disease resistance genes and recent gene duplications.</title>
        <authorList>
            <consortium name="The rice chromosomes 11 and 12 sequencing consortia"/>
        </authorList>
    </citation>
    <scope>NUCLEOTIDE SEQUENCE [LARGE SCALE GENOMIC DNA]</scope>
</reference>
<feature type="compositionally biased region" description="Low complexity" evidence="1">
    <location>
        <begin position="12"/>
        <end position="23"/>
    </location>
</feature>
<feature type="compositionally biased region" description="Pro residues" evidence="1">
    <location>
        <begin position="1"/>
        <end position="11"/>
    </location>
</feature>
<reference evidence="3" key="2">
    <citation type="submission" date="2005-04" db="EMBL/GenBank/DDBJ databases">
        <authorList>
            <person name="Buell C.R."/>
            <person name="Wing R.A."/>
            <person name="McCombie W.A."/>
            <person name="Ouyang S."/>
        </authorList>
    </citation>
    <scope>NUCLEOTIDE SEQUENCE</scope>
</reference>
<sequence length="565" mass="62813">MAEKQAPPPSSPGSVKGKVSKPGLTDIIDDNVMPIDPEKFTPEQRQEFEATMQQVRDQYLSSFMQTRKGTLVQKYKIKVVADSPGTGSSKDGEVKQAPDGSAQPTNKGATDGSIGNQGDNPQGVHGAPGDVAQGLQGGNLNQNNELAQDFFNNFQDRVDYAVHHALINQSGVLVNTLSNMMKTIADGSIAEHQAIGPPMNPRLLMREHPQPTGQTANQPTQDQVAAMFLPPPPIVDPVQQQPIQQTPPIQPVVQPIQQTPVRQQIVQPIPHPGSANASAGFAAPGGQPAQQFVNQIVPEHLVHHAQPDGTVVPQMVPEHLPYPEWFERVPLPNRFKVLDFSKFSGQEGVSTYEHISRFLAQCGEASAVDALRVRLFRLSLSRSAFTWFSSLPYGSVNSWADLEKQFHSYFYSGVHEMKLSDLTAIKQRHDEPVHEYIQRFKKMRNKCFSLSLTDAQLADLAFQGMIPPIREKFSSEDFDSLSHLIQKVTLHEHRSTEVRKSSKKVNHVCPYMYGSDDEEDDSEIAAAEWVRSKKVIPCQWVKSPGKEEKYDFDITKADKIFDFLL</sequence>
<dbReference type="InterPro" id="IPR005162">
    <property type="entry name" value="Retrotrans_gag_dom"/>
</dbReference>
<accession>Q2QW65</accession>
<reference evidence="3" key="3">
    <citation type="submission" date="2006-01" db="EMBL/GenBank/DDBJ databases">
        <authorList>
            <person name="Buell R."/>
        </authorList>
    </citation>
    <scope>NUCLEOTIDE SEQUENCE</scope>
</reference>
<feature type="compositionally biased region" description="Polar residues" evidence="1">
    <location>
        <begin position="102"/>
        <end position="120"/>
    </location>
</feature>
<gene>
    <name evidence="3" type="ordered locus">LOC_Os12g10420</name>
</gene>
<feature type="domain" description="Retrotransposon gag" evidence="2">
    <location>
        <begin position="375"/>
        <end position="465"/>
    </location>
</feature>
<dbReference type="EMBL" id="DP000011">
    <property type="protein sequence ID" value="ABA96124.1"/>
    <property type="molecule type" value="Genomic_DNA"/>
</dbReference>
<dbReference type="Pfam" id="PF03732">
    <property type="entry name" value="Retrotrans_gag"/>
    <property type="match status" value="1"/>
</dbReference>
<feature type="region of interest" description="Disordered" evidence="1">
    <location>
        <begin position="1"/>
        <end position="45"/>
    </location>
</feature>
<dbReference type="AlphaFoldDB" id="Q2QW65"/>
<feature type="region of interest" description="Disordered" evidence="1">
    <location>
        <begin position="82"/>
        <end position="140"/>
    </location>
</feature>
<evidence type="ECO:0000259" key="2">
    <source>
        <dbReference type="Pfam" id="PF03732"/>
    </source>
</evidence>
<name>Q2QW65_ORYSJ</name>
<evidence type="ECO:0000256" key="1">
    <source>
        <dbReference type="SAM" id="MobiDB-lite"/>
    </source>
</evidence>
<proteinExistence type="predicted"/>
<organism evidence="3">
    <name type="scientific">Oryza sativa subsp. japonica</name>
    <name type="common">Rice</name>
    <dbReference type="NCBI Taxonomy" id="39947"/>
    <lineage>
        <taxon>Eukaryota</taxon>
        <taxon>Viridiplantae</taxon>
        <taxon>Streptophyta</taxon>
        <taxon>Embryophyta</taxon>
        <taxon>Tracheophyta</taxon>
        <taxon>Spermatophyta</taxon>
        <taxon>Magnoliopsida</taxon>
        <taxon>Liliopsida</taxon>
        <taxon>Poales</taxon>
        <taxon>Poaceae</taxon>
        <taxon>BOP clade</taxon>
        <taxon>Oryzoideae</taxon>
        <taxon>Oryzeae</taxon>
        <taxon>Oryzinae</taxon>
        <taxon>Oryza</taxon>
        <taxon>Oryza sativa</taxon>
    </lineage>
</organism>
<protein>
    <submittedName>
        <fullName evidence="3">Retrotransposon protein, putative, unclassified</fullName>
    </submittedName>
</protein>
<dbReference type="PANTHER" id="PTHR33223">
    <property type="entry name" value="CCHC-TYPE DOMAIN-CONTAINING PROTEIN"/>
    <property type="match status" value="1"/>
</dbReference>